<organism evidence="3 4">
    <name type="scientific">Colletotrichum fructicola (strain Nara gc5)</name>
    <name type="common">Anthracnose fungus</name>
    <name type="synonym">Colletotrichum gloeosporioides (strain Nara gc5)</name>
    <dbReference type="NCBI Taxonomy" id="1213859"/>
    <lineage>
        <taxon>Eukaryota</taxon>
        <taxon>Fungi</taxon>
        <taxon>Dikarya</taxon>
        <taxon>Ascomycota</taxon>
        <taxon>Pezizomycotina</taxon>
        <taxon>Sordariomycetes</taxon>
        <taxon>Hypocreomycetidae</taxon>
        <taxon>Glomerellales</taxon>
        <taxon>Glomerellaceae</taxon>
        <taxon>Colletotrichum</taxon>
        <taxon>Colletotrichum gloeosporioides species complex</taxon>
    </lineage>
</organism>
<dbReference type="RefSeq" id="XP_031878439.2">
    <property type="nucleotide sequence ID" value="XM_032024890.2"/>
</dbReference>
<keyword evidence="2" id="KW-1133">Transmembrane helix</keyword>
<protein>
    <submittedName>
        <fullName evidence="3">Uncharacterized protein</fullName>
    </submittedName>
</protein>
<dbReference type="Proteomes" id="UP000011096">
    <property type="component" value="Unassembled WGS sequence"/>
</dbReference>
<comment type="caution">
    <text evidence="3">The sequence shown here is derived from an EMBL/GenBank/DDBJ whole genome shotgun (WGS) entry which is preliminary data.</text>
</comment>
<evidence type="ECO:0000256" key="2">
    <source>
        <dbReference type="SAM" id="Phobius"/>
    </source>
</evidence>
<feature type="transmembrane region" description="Helical" evidence="2">
    <location>
        <begin position="20"/>
        <end position="43"/>
    </location>
</feature>
<name>A0A7J6IPN6_COLFN</name>
<dbReference type="EMBL" id="ANPB02000008">
    <property type="protein sequence ID" value="KAF4477676.1"/>
    <property type="molecule type" value="Genomic_DNA"/>
</dbReference>
<evidence type="ECO:0000313" key="3">
    <source>
        <dbReference type="EMBL" id="KAF4477676.1"/>
    </source>
</evidence>
<accession>A0A7J6IPN6</accession>
<feature type="compositionally biased region" description="Basic and acidic residues" evidence="1">
    <location>
        <begin position="281"/>
        <end position="317"/>
    </location>
</feature>
<evidence type="ECO:0000256" key="1">
    <source>
        <dbReference type="SAM" id="MobiDB-lite"/>
    </source>
</evidence>
<keyword evidence="4" id="KW-1185">Reference proteome</keyword>
<dbReference type="AlphaFoldDB" id="A0A7J6IPN6"/>
<dbReference type="OrthoDB" id="4588963at2759"/>
<feature type="region of interest" description="Disordered" evidence="1">
    <location>
        <begin position="281"/>
        <end position="332"/>
    </location>
</feature>
<dbReference type="CDD" id="cd00303">
    <property type="entry name" value="retropepsin_like"/>
    <property type="match status" value="1"/>
</dbReference>
<reference evidence="3 4" key="2">
    <citation type="submission" date="2020-04" db="EMBL/GenBank/DDBJ databases">
        <title>Genome sequencing and assembly of multiple isolates from the Colletotrichum gloeosporioides species complex.</title>
        <authorList>
            <person name="Gan P."/>
            <person name="Shirasu K."/>
        </authorList>
    </citation>
    <scope>NUCLEOTIDE SEQUENCE [LARGE SCALE GENOMIC DNA]</scope>
    <source>
        <strain evidence="3 4">Nara gc5</strain>
    </source>
</reference>
<keyword evidence="2" id="KW-0812">Transmembrane</keyword>
<sequence length="332" mass="37750">MELTKLTQYSEVSELSSPMIGAGISGFILAYIASGLFQSFIYVSIRACAKYETYTNWLPTHSPFNMAGLLQTLSMPKLSLTTEFTNEKPISGGSYQRFTIVIERKDYPHRSNSSGVSSNMIQETGMVIQREERSDLKHQIISLANSNYAIDAMVIAEDSQQQGNKRLVYKPAKIKFDTGSDVDLVSRRYLPCAGLPMHELIPIPVDHQAVVHGVNNAKFTSEFEIMLAWSRLGDARTNNGRFLVVDEAPFDLLLSPRWLLDELRLSSLPLFRPRKDTSVVEQERNEERKHIEAAKTLEEEEYQREMAKRDSAQKRLDTTNSLKNDPRHDEIE</sequence>
<dbReference type="GeneID" id="43609053"/>
<dbReference type="InParanoid" id="A0A7J6IPN6"/>
<gene>
    <name evidence="3" type="ORF">CGGC5_v014087</name>
</gene>
<proteinExistence type="predicted"/>
<evidence type="ECO:0000313" key="4">
    <source>
        <dbReference type="Proteomes" id="UP000011096"/>
    </source>
</evidence>
<keyword evidence="2" id="KW-0472">Membrane</keyword>
<reference evidence="3 4" key="1">
    <citation type="submission" date="2012-08" db="EMBL/GenBank/DDBJ databases">
        <authorList>
            <person name="Gan P.H.P."/>
            <person name="Ikeda K."/>
            <person name="Irieda H."/>
            <person name="Narusaka M."/>
            <person name="O'Connell R.J."/>
            <person name="Narusaka Y."/>
            <person name="Takano Y."/>
            <person name="Kubo Y."/>
            <person name="Shirasu K."/>
        </authorList>
    </citation>
    <scope>NUCLEOTIDE SEQUENCE [LARGE SCALE GENOMIC DNA]</scope>
    <source>
        <strain evidence="3 4">Nara gc5</strain>
    </source>
</reference>